<accession>A0A654M3F6</accession>
<keyword evidence="2" id="KW-1185">Reference proteome</keyword>
<sequence length="59" mass="7135">MHIQAEPQFHFTNGFKKYKPNIVNRIKKNQLGSRNFEQSWFELSMDIYTQSQKTVEFSH</sequence>
<dbReference type="AlphaFoldDB" id="A0A654M3F6"/>
<dbReference type="EMBL" id="CP012850">
    <property type="protein sequence ID" value="ALI37071.1"/>
    <property type="molecule type" value="Genomic_DNA"/>
</dbReference>
<name>A0A654M3F6_9ARCH</name>
<dbReference type="KEGG" id="taa:NMY3_02882"/>
<organism evidence="1 2">
    <name type="scientific">Candidatus Nitrosocosmicus oleophilus</name>
    <dbReference type="NCBI Taxonomy" id="1353260"/>
    <lineage>
        <taxon>Archaea</taxon>
        <taxon>Nitrososphaerota</taxon>
        <taxon>Nitrososphaeria</taxon>
        <taxon>Nitrososphaerales</taxon>
        <taxon>Nitrososphaeraceae</taxon>
        <taxon>Candidatus Nitrosocosmicus</taxon>
    </lineage>
</organism>
<dbReference type="Proteomes" id="UP000058925">
    <property type="component" value="Chromosome"/>
</dbReference>
<evidence type="ECO:0000313" key="2">
    <source>
        <dbReference type="Proteomes" id="UP000058925"/>
    </source>
</evidence>
<evidence type="ECO:0000313" key="1">
    <source>
        <dbReference type="EMBL" id="ALI37071.1"/>
    </source>
</evidence>
<reference evidence="2" key="1">
    <citation type="submission" date="2015-10" db="EMBL/GenBank/DDBJ databases">
        <title>Niche specialization of a soil ammonia-oxidizing archaeon, Candidatus Nitrosocosmicus oleophilus.</title>
        <authorList>
            <person name="Jung M.-Y."/>
            <person name="Rhee S.-K."/>
        </authorList>
    </citation>
    <scope>NUCLEOTIDE SEQUENCE [LARGE SCALE GENOMIC DNA]</scope>
    <source>
        <strain evidence="2">MY3</strain>
    </source>
</reference>
<gene>
    <name evidence="1" type="ORF">NMY3_02882</name>
</gene>
<protein>
    <submittedName>
        <fullName evidence="1">Uncharacterized protein</fullName>
    </submittedName>
</protein>
<proteinExistence type="predicted"/>